<evidence type="ECO:0000313" key="2">
    <source>
        <dbReference type="Proteomes" id="UP000193006"/>
    </source>
</evidence>
<accession>A0A1X9M5P7</accession>
<organism evidence="1 2">
    <name type="scientific">Halalkalibacter krulwichiae</name>
    <dbReference type="NCBI Taxonomy" id="199441"/>
    <lineage>
        <taxon>Bacteria</taxon>
        <taxon>Bacillati</taxon>
        <taxon>Bacillota</taxon>
        <taxon>Bacilli</taxon>
        <taxon>Bacillales</taxon>
        <taxon>Bacillaceae</taxon>
        <taxon>Halalkalibacter</taxon>
    </lineage>
</organism>
<dbReference type="KEGG" id="bkw:BkAM31D_02275"/>
<gene>
    <name evidence="1" type="ORF">BkAM31D_02275</name>
</gene>
<evidence type="ECO:0000313" key="1">
    <source>
        <dbReference type="EMBL" id="ARK28768.1"/>
    </source>
</evidence>
<dbReference type="STRING" id="199441.BkAM31D_02275"/>
<protein>
    <submittedName>
        <fullName evidence="1">Uncharacterized protein</fullName>
    </submittedName>
</protein>
<dbReference type="EMBL" id="CP020814">
    <property type="protein sequence ID" value="ARK28768.1"/>
    <property type="molecule type" value="Genomic_DNA"/>
</dbReference>
<sequence>MNLEEVKKSDYSWVLEYLKRETVFDGQRIEEQINWLIEQAERVEIYKKALMEIGAKHEPPASKIANEALWRADYERNK</sequence>
<keyword evidence="2" id="KW-1185">Reference proteome</keyword>
<name>A0A1X9M5P7_9BACI</name>
<reference evidence="1 2" key="1">
    <citation type="submission" date="2017-04" db="EMBL/GenBank/DDBJ databases">
        <title>Bacillus krulwichiae AM31D Genome sequencing and assembly.</title>
        <authorList>
            <person name="Krulwich T.A."/>
            <person name="Anastor L."/>
            <person name="Ehrlich R."/>
            <person name="Ehrlich G.D."/>
            <person name="Janto B."/>
        </authorList>
    </citation>
    <scope>NUCLEOTIDE SEQUENCE [LARGE SCALE GENOMIC DNA]</scope>
    <source>
        <strain evidence="1 2">AM31D</strain>
    </source>
</reference>
<dbReference type="Proteomes" id="UP000193006">
    <property type="component" value="Chromosome"/>
</dbReference>
<proteinExistence type="predicted"/>
<dbReference type="RefSeq" id="WP_066158404.1">
    <property type="nucleotide sequence ID" value="NZ_CP020814.1"/>
</dbReference>
<dbReference type="AlphaFoldDB" id="A0A1X9M5P7"/>